<comment type="caution">
    <text evidence="5">The sequence shown here is derived from an EMBL/GenBank/DDBJ whole genome shotgun (WGS) entry which is preliminary data.</text>
</comment>
<protein>
    <submittedName>
        <fullName evidence="5">L-aspartate oxidase</fullName>
    </submittedName>
</protein>
<dbReference type="InterPro" id="IPR030664">
    <property type="entry name" value="SdhA/FrdA/AprA"/>
</dbReference>
<dbReference type="Gene3D" id="3.50.50.60">
    <property type="entry name" value="FAD/NAD(P)-binding domain"/>
    <property type="match status" value="1"/>
</dbReference>
<dbReference type="InterPro" id="IPR003953">
    <property type="entry name" value="FAD-dep_OxRdtase_2_FAD-bd"/>
</dbReference>
<dbReference type="SUPFAM" id="SSF56425">
    <property type="entry name" value="Succinate dehydrogenase/fumarate reductase flavoprotein, catalytic domain"/>
    <property type="match status" value="1"/>
</dbReference>
<sequence>MDELKARDVVASAILRECAQGRGIQREGQIGVFLDTPTLEMESPGILAKRLVTLRHLALKCGHDAAQEPFLVYPTLHYQNGGVAIDKDGATSVPGLYCVGEVTGGLHGRNRLMGNALLDILSMGRRAGAKAAEPGGRVMASRAGIGHVHAWQRELTLSGLPLDVKAPRLFPDYAHFDLRVDAGLRSSARGCVVGDIR</sequence>
<accession>A0A158L4R8</accession>
<name>A0A158L4R8_9BURK</name>
<keyword evidence="6" id="KW-1185">Reference proteome</keyword>
<evidence type="ECO:0000259" key="4">
    <source>
        <dbReference type="Pfam" id="PF00890"/>
    </source>
</evidence>
<evidence type="ECO:0000256" key="2">
    <source>
        <dbReference type="ARBA" id="ARBA00022630"/>
    </source>
</evidence>
<dbReference type="GO" id="GO:0016491">
    <property type="term" value="F:oxidoreductase activity"/>
    <property type="evidence" value="ECO:0007669"/>
    <property type="project" value="UniProtKB-KW"/>
</dbReference>
<dbReference type="AlphaFoldDB" id="A0A158L4R8"/>
<evidence type="ECO:0000256" key="3">
    <source>
        <dbReference type="ARBA" id="ARBA00023002"/>
    </source>
</evidence>
<dbReference type="Pfam" id="PF00890">
    <property type="entry name" value="FAD_binding_2"/>
    <property type="match status" value="1"/>
</dbReference>
<feature type="domain" description="FAD-dependent oxidoreductase 2 FAD-binding" evidence="4">
    <location>
        <begin position="2"/>
        <end position="117"/>
    </location>
</feature>
<organism evidence="5 6">
    <name type="scientific">Caballeronia terrestris</name>
    <dbReference type="NCBI Taxonomy" id="1226301"/>
    <lineage>
        <taxon>Bacteria</taxon>
        <taxon>Pseudomonadati</taxon>
        <taxon>Pseudomonadota</taxon>
        <taxon>Betaproteobacteria</taxon>
        <taxon>Burkholderiales</taxon>
        <taxon>Burkholderiaceae</taxon>
        <taxon>Caballeronia</taxon>
    </lineage>
</organism>
<dbReference type="InterPro" id="IPR027477">
    <property type="entry name" value="Succ_DH/fumarate_Rdtase_cat_sf"/>
</dbReference>
<reference evidence="5" key="1">
    <citation type="submission" date="2016-01" db="EMBL/GenBank/DDBJ databases">
        <authorList>
            <person name="Peeters C."/>
        </authorList>
    </citation>
    <scope>NUCLEOTIDE SEQUENCE [LARGE SCALE GENOMIC DNA]</scope>
    <source>
        <strain evidence="5">LMG 22937</strain>
    </source>
</reference>
<dbReference type="PANTHER" id="PTHR11632">
    <property type="entry name" value="SUCCINATE DEHYDROGENASE 2 FLAVOPROTEIN SUBUNIT"/>
    <property type="match status" value="1"/>
</dbReference>
<gene>
    <name evidence="5" type="ORF">AWB67_07586</name>
</gene>
<keyword evidence="3" id="KW-0560">Oxidoreductase</keyword>
<dbReference type="Proteomes" id="UP000054925">
    <property type="component" value="Unassembled WGS sequence"/>
</dbReference>
<dbReference type="InterPro" id="IPR036188">
    <property type="entry name" value="FAD/NAD-bd_sf"/>
</dbReference>
<dbReference type="Gene3D" id="3.90.700.10">
    <property type="entry name" value="Succinate dehydrogenase/fumarate reductase flavoprotein, catalytic domain"/>
    <property type="match status" value="1"/>
</dbReference>
<dbReference type="SUPFAM" id="SSF51905">
    <property type="entry name" value="FAD/NAD(P)-binding domain"/>
    <property type="match status" value="1"/>
</dbReference>
<dbReference type="EMBL" id="FCOL02000470">
    <property type="protein sequence ID" value="SAL88387.1"/>
    <property type="molecule type" value="Genomic_DNA"/>
</dbReference>
<evidence type="ECO:0000313" key="6">
    <source>
        <dbReference type="Proteomes" id="UP000054925"/>
    </source>
</evidence>
<dbReference type="PANTHER" id="PTHR11632:SF51">
    <property type="entry name" value="SUCCINATE DEHYDROGENASE [UBIQUINONE] FLAVOPROTEIN SUBUNIT, MITOCHONDRIAL"/>
    <property type="match status" value="1"/>
</dbReference>
<comment type="cofactor">
    <cofactor evidence="1">
        <name>FAD</name>
        <dbReference type="ChEBI" id="CHEBI:57692"/>
    </cofactor>
</comment>
<keyword evidence="2" id="KW-0285">Flavoprotein</keyword>
<proteinExistence type="predicted"/>
<evidence type="ECO:0000313" key="5">
    <source>
        <dbReference type="EMBL" id="SAL88387.1"/>
    </source>
</evidence>
<evidence type="ECO:0000256" key="1">
    <source>
        <dbReference type="ARBA" id="ARBA00001974"/>
    </source>
</evidence>